<comment type="caution">
    <text evidence="2">The sequence shown here is derived from an EMBL/GenBank/DDBJ whole genome shotgun (WGS) entry which is preliminary data.</text>
</comment>
<dbReference type="InterPro" id="IPR016024">
    <property type="entry name" value="ARM-type_fold"/>
</dbReference>
<name>A0AA39FQ60_9HYME</name>
<reference evidence="2" key="2">
    <citation type="submission" date="2023-03" db="EMBL/GenBank/DDBJ databases">
        <authorList>
            <person name="Inwood S.N."/>
            <person name="Skelly J.G."/>
            <person name="Guhlin J."/>
            <person name="Harrop T.W.R."/>
            <person name="Goldson S.G."/>
            <person name="Dearden P.K."/>
        </authorList>
    </citation>
    <scope>NUCLEOTIDE SEQUENCE</scope>
    <source>
        <strain evidence="2">Irish</strain>
        <tissue evidence="2">Whole body</tissue>
    </source>
</reference>
<dbReference type="SUPFAM" id="SSF48371">
    <property type="entry name" value="ARM repeat"/>
    <property type="match status" value="1"/>
</dbReference>
<keyword evidence="3" id="KW-1185">Reference proteome</keyword>
<reference evidence="2" key="1">
    <citation type="journal article" date="2023" name="bioRxiv">
        <title>Scaffold-level genome assemblies of two parasitoid biocontrol wasps reveal the parthenogenesis mechanism and an associated novel virus.</title>
        <authorList>
            <person name="Inwood S."/>
            <person name="Skelly J."/>
            <person name="Guhlin J."/>
            <person name="Harrop T."/>
            <person name="Goldson S."/>
            <person name="Dearden P."/>
        </authorList>
    </citation>
    <scope>NUCLEOTIDE SEQUENCE</scope>
    <source>
        <strain evidence="2">Irish</strain>
        <tissue evidence="2">Whole body</tissue>
    </source>
</reference>
<organism evidence="2 3">
    <name type="scientific">Microctonus aethiopoides</name>
    <dbReference type="NCBI Taxonomy" id="144406"/>
    <lineage>
        <taxon>Eukaryota</taxon>
        <taxon>Metazoa</taxon>
        <taxon>Ecdysozoa</taxon>
        <taxon>Arthropoda</taxon>
        <taxon>Hexapoda</taxon>
        <taxon>Insecta</taxon>
        <taxon>Pterygota</taxon>
        <taxon>Neoptera</taxon>
        <taxon>Endopterygota</taxon>
        <taxon>Hymenoptera</taxon>
        <taxon>Apocrita</taxon>
        <taxon>Ichneumonoidea</taxon>
        <taxon>Braconidae</taxon>
        <taxon>Euphorinae</taxon>
        <taxon>Microctonus</taxon>
    </lineage>
</organism>
<dbReference type="InterPro" id="IPR000225">
    <property type="entry name" value="Armadillo"/>
</dbReference>
<dbReference type="PANTHER" id="PTHR22895:SF0">
    <property type="entry name" value="ARMADILLO REPEAT-CONTAINING PROTEIN 6"/>
    <property type="match status" value="1"/>
</dbReference>
<dbReference type="Proteomes" id="UP001168990">
    <property type="component" value="Unassembled WGS sequence"/>
</dbReference>
<gene>
    <name evidence="2" type="ORF">PV328_006733</name>
</gene>
<dbReference type="EMBL" id="JAQQBS010000002">
    <property type="protein sequence ID" value="KAK0173556.1"/>
    <property type="molecule type" value="Genomic_DNA"/>
</dbReference>
<dbReference type="PANTHER" id="PTHR22895">
    <property type="entry name" value="ARMADILLO REPEAT-CONTAINING PROTEIN 6"/>
    <property type="match status" value="1"/>
</dbReference>
<evidence type="ECO:0000256" key="1">
    <source>
        <dbReference type="ARBA" id="ARBA00022737"/>
    </source>
</evidence>
<proteinExistence type="predicted"/>
<dbReference type="InterPro" id="IPR011989">
    <property type="entry name" value="ARM-like"/>
</dbReference>
<dbReference type="Gene3D" id="1.25.10.10">
    <property type="entry name" value="Leucine-rich Repeat Variant"/>
    <property type="match status" value="2"/>
</dbReference>
<dbReference type="GO" id="GO:0002244">
    <property type="term" value="P:hematopoietic progenitor cell differentiation"/>
    <property type="evidence" value="ECO:0007669"/>
    <property type="project" value="TreeGrafter"/>
</dbReference>
<dbReference type="SMART" id="SM00185">
    <property type="entry name" value="ARM"/>
    <property type="match status" value="3"/>
</dbReference>
<protein>
    <recommendedName>
        <fullName evidence="4">Armadillo repeat-containing protein 6</fullName>
    </recommendedName>
</protein>
<evidence type="ECO:0000313" key="3">
    <source>
        <dbReference type="Proteomes" id="UP001168990"/>
    </source>
</evidence>
<keyword evidence="1" id="KW-0677">Repeat</keyword>
<sequence>MVRVIKQETYDEVVKENIEELEMSPEDAIEDAIKQFEAQGVDLTNIIKDLVLNDTSDMILSCLKKLETASKDNKNCENIPHILEKLKTELDKDIARRIYAAKQNAYSILLDLMKSNKNDINILKPALKTMTSLMNGHPDLLDMAGIEFQMQILDQETNVSVIQVLLRWIRQCCIKHEVNRQNLFNADILNRLKIILAKENATGSEMRDACGVIRALVLDDDLRHEFGKAHEHATHIARACLSVATGLLSKFKDDKGVVGDIMLTIATLVVRNEFCQEVEDAGGLTYILDVMINHPDTEKLNWQALKLLKALAGNDNVKAHIVTSGSAPLIVSAISRFKSSESVVAAGFSCITALTLKSSSNAGVFYDCGAPFIIIDAMKQFPKSENVIRHACQAIRNMAVRNNAESREFVAYGIESLLNDALKIHGSDDVKDEIKAALRDLGFKVQLKEQWLGKGVGLKND</sequence>
<evidence type="ECO:0008006" key="4">
    <source>
        <dbReference type="Google" id="ProtNLM"/>
    </source>
</evidence>
<accession>A0AA39FQ60</accession>
<evidence type="ECO:0000313" key="2">
    <source>
        <dbReference type="EMBL" id="KAK0173556.1"/>
    </source>
</evidence>
<dbReference type="AlphaFoldDB" id="A0AA39FQ60"/>